<comment type="caution">
    <text evidence="2">The sequence shown here is derived from an EMBL/GenBank/DDBJ whole genome shotgun (WGS) entry which is preliminary data.</text>
</comment>
<gene>
    <name evidence="2" type="ORF">HK097_004183</name>
</gene>
<proteinExistence type="predicted"/>
<evidence type="ECO:0000256" key="1">
    <source>
        <dbReference type="SAM" id="SignalP"/>
    </source>
</evidence>
<organism evidence="2 3">
    <name type="scientific">Rhizophlyctis rosea</name>
    <dbReference type="NCBI Taxonomy" id="64517"/>
    <lineage>
        <taxon>Eukaryota</taxon>
        <taxon>Fungi</taxon>
        <taxon>Fungi incertae sedis</taxon>
        <taxon>Chytridiomycota</taxon>
        <taxon>Chytridiomycota incertae sedis</taxon>
        <taxon>Chytridiomycetes</taxon>
        <taxon>Rhizophlyctidales</taxon>
        <taxon>Rhizophlyctidaceae</taxon>
        <taxon>Rhizophlyctis</taxon>
    </lineage>
</organism>
<dbReference type="CDD" id="cd04486">
    <property type="entry name" value="YhcR_OBF_like"/>
    <property type="match status" value="1"/>
</dbReference>
<feature type="non-terminal residue" evidence="2">
    <location>
        <position position="119"/>
    </location>
</feature>
<keyword evidence="3" id="KW-1185">Reference proteome</keyword>
<evidence type="ECO:0000313" key="3">
    <source>
        <dbReference type="Proteomes" id="UP001212841"/>
    </source>
</evidence>
<dbReference type="AlphaFoldDB" id="A0AAD5X083"/>
<accession>A0AAD5X083</accession>
<dbReference type="EMBL" id="JADGJD010002039">
    <property type="protein sequence ID" value="KAJ3035512.1"/>
    <property type="molecule type" value="Genomic_DNA"/>
</dbReference>
<name>A0AAD5X083_9FUNG</name>
<sequence>MKLSLLAIALVALSPVWGETIGEIQGGNHFSTFEGKSVTGVTGRVTRVVADGFYFQSAVPDNNDDTSDGLYVYVPSANTVWAPFVKTLQVGQEVSVNAQVLEYAFVPAGGAPKPDLPLT</sequence>
<protein>
    <submittedName>
        <fullName evidence="2">Uncharacterized protein</fullName>
    </submittedName>
</protein>
<feature type="chain" id="PRO_5042109447" evidence="1">
    <location>
        <begin position="19"/>
        <end position="119"/>
    </location>
</feature>
<keyword evidence="1" id="KW-0732">Signal</keyword>
<reference evidence="2" key="1">
    <citation type="submission" date="2020-05" db="EMBL/GenBank/DDBJ databases">
        <title>Phylogenomic resolution of chytrid fungi.</title>
        <authorList>
            <person name="Stajich J.E."/>
            <person name="Amses K."/>
            <person name="Simmons R."/>
            <person name="Seto K."/>
            <person name="Myers J."/>
            <person name="Bonds A."/>
            <person name="Quandt C.A."/>
            <person name="Barry K."/>
            <person name="Liu P."/>
            <person name="Grigoriev I."/>
            <person name="Longcore J.E."/>
            <person name="James T.Y."/>
        </authorList>
    </citation>
    <scope>NUCLEOTIDE SEQUENCE</scope>
    <source>
        <strain evidence="2">JEL0318</strain>
    </source>
</reference>
<dbReference type="PANTHER" id="PTHR42834:SF1">
    <property type="entry name" value="ENDONUCLEASE_EXONUCLEASE_PHOSPHATASE FAMILY PROTEIN (AFU_ORTHOLOGUE AFUA_3G09210)"/>
    <property type="match status" value="1"/>
</dbReference>
<evidence type="ECO:0000313" key="2">
    <source>
        <dbReference type="EMBL" id="KAJ3035512.1"/>
    </source>
</evidence>
<feature type="signal peptide" evidence="1">
    <location>
        <begin position="1"/>
        <end position="18"/>
    </location>
</feature>
<dbReference type="PANTHER" id="PTHR42834">
    <property type="entry name" value="ENDONUCLEASE/EXONUCLEASE/PHOSPHATASE FAMILY PROTEIN (AFU_ORTHOLOGUE AFUA_3G09210)"/>
    <property type="match status" value="1"/>
</dbReference>
<dbReference type="Proteomes" id="UP001212841">
    <property type="component" value="Unassembled WGS sequence"/>
</dbReference>